<accession>V9HBG5</accession>
<dbReference type="KEGG" id="smur:BWP33_10950"/>
<sequence>MESIQNFLNNHDYDVRKTGNARWIDQKCTHDVVSMIADCILEYIGEDEQQTFTVKDIWNSPYTNENIVDIFAKPDVNNKKANNEYDKFFGQPIKLLAYSGILNEQKQGNKYIYTIQHIELLQYIALRETNALKFLQLYIEKVLRDSKLFHLFEQFFSQQTTTNFNTLKTKFTEFTIQYTKINGELECGRIFTKILNPLAFKLKKKGTIKGHLSKNNIILSDLQYNRLNWRDEWSGKDKSQTRSEYAPTQEEIQVEKLALYAIKKAKKAVRQYNDKYHLGISEIQQSNETVNATQIHHIFPQNEFPTIADYLENLIALTPNQHFSMAHPDNQTRYIDPDFQYICLVAKTASIRDSLLVRKDDFYHFDDYCFVLNTGLNTSEFNLVNDLDFAVLLQKIDEFYSPLENNKYSSFLLS</sequence>
<dbReference type="STRING" id="641147.HMPREF9021_01475"/>
<keyword evidence="2" id="KW-1185">Reference proteome</keyword>
<evidence type="ECO:0000313" key="1">
    <source>
        <dbReference type="EMBL" id="EFG30508.1"/>
    </source>
</evidence>
<dbReference type="Proteomes" id="UP000017813">
    <property type="component" value="Unassembled WGS sequence"/>
</dbReference>
<organism evidence="1 2">
    <name type="scientific">Simonsiella muelleri ATCC 29453</name>
    <dbReference type="NCBI Taxonomy" id="641147"/>
    <lineage>
        <taxon>Bacteria</taxon>
        <taxon>Pseudomonadati</taxon>
        <taxon>Pseudomonadota</taxon>
        <taxon>Betaproteobacteria</taxon>
        <taxon>Neisseriales</taxon>
        <taxon>Neisseriaceae</taxon>
        <taxon>Simonsiella</taxon>
    </lineage>
</organism>
<dbReference type="EMBL" id="ADCY02000044">
    <property type="protein sequence ID" value="EFG30508.1"/>
    <property type="molecule type" value="Genomic_DNA"/>
</dbReference>
<dbReference type="OrthoDB" id="403927at2"/>
<comment type="caution">
    <text evidence="1">The sequence shown here is derived from an EMBL/GenBank/DDBJ whole genome shotgun (WGS) entry which is preliminary data.</text>
</comment>
<gene>
    <name evidence="1" type="ORF">HMPREF9021_01475</name>
</gene>
<dbReference type="eggNOG" id="COG1403">
    <property type="taxonomic scope" value="Bacteria"/>
</dbReference>
<reference evidence="1 2" key="1">
    <citation type="submission" date="2010-03" db="EMBL/GenBank/DDBJ databases">
        <authorList>
            <consortium name="The Broad Institute Genome Sequencing Platform"/>
            <person name="Ward D."/>
            <person name="Earl A."/>
            <person name="Feldgarden M."/>
            <person name="Gevers D."/>
            <person name="Young S."/>
            <person name="Zeng Q."/>
            <person name="Koehrsen M."/>
            <person name="Alvarado L."/>
            <person name="Berlin A.M."/>
            <person name="Borenstein D."/>
            <person name="Chapman S.B."/>
            <person name="Chen Z."/>
            <person name="Engels R."/>
            <person name="Freedman E."/>
            <person name="Gellesch M."/>
            <person name="Goldberg J."/>
            <person name="Griggs A."/>
            <person name="Gujja S."/>
            <person name="Heilman E.R."/>
            <person name="Heiman D.I."/>
            <person name="Hepburn T.A."/>
            <person name="Howarth C."/>
            <person name="Jen D."/>
            <person name="Larson L."/>
            <person name="Mehta T."/>
            <person name="Park D."/>
            <person name="Pearson M."/>
            <person name="Richards J."/>
            <person name="Roberts A."/>
            <person name="Saif S."/>
            <person name="Shea T.D."/>
            <person name="Shenoy N."/>
            <person name="Sisk P."/>
            <person name="Stolte C."/>
            <person name="Sykes S.N."/>
            <person name="Walk T."/>
            <person name="White J."/>
            <person name="Yandava C."/>
            <person name="Izard J."/>
            <person name="Baranova O.V."/>
            <person name="Blanton J.M."/>
            <person name="Tanner A.C."/>
            <person name="Dewhirst F."/>
            <person name="Haas B."/>
            <person name="Nusbaum C."/>
            <person name="Birren B."/>
        </authorList>
    </citation>
    <scope>NUCLEOTIDE SEQUENCE [LARGE SCALE GENOMIC DNA]</scope>
    <source>
        <strain evidence="1 2">ATCC 29453</strain>
    </source>
</reference>
<dbReference type="HOGENOM" id="CLU_060509_0_0_4"/>
<dbReference type="RefSeq" id="WP_002642435.1">
    <property type="nucleotide sequence ID" value="NZ_CP019448.1"/>
</dbReference>
<evidence type="ECO:0008006" key="3">
    <source>
        <dbReference type="Google" id="ProtNLM"/>
    </source>
</evidence>
<name>V9HBG5_9NEIS</name>
<evidence type="ECO:0000313" key="2">
    <source>
        <dbReference type="Proteomes" id="UP000017813"/>
    </source>
</evidence>
<protein>
    <recommendedName>
        <fullName evidence="3">Restriction endonuclease</fullName>
    </recommendedName>
</protein>
<proteinExistence type="predicted"/>
<dbReference type="AlphaFoldDB" id="V9HBG5"/>
<reference evidence="1 2" key="2">
    <citation type="submission" date="2011-10" db="EMBL/GenBank/DDBJ databases">
        <title>The Genome Sequence of Simonsiella muelleri ATCC 29453.</title>
        <authorList>
            <consortium name="The Broad Institute Genome Sequencing Platform"/>
            <consortium name="The Broad Institute Genome Sequencing Center for Infectious Disease"/>
            <person name="Earl A."/>
            <person name="Ward D."/>
            <person name="Feldgarden M."/>
            <person name="Gevers D."/>
            <person name="Izard J."/>
            <person name="Baranova O.V."/>
            <person name="Blanton J.M."/>
            <person name="Tanner A.C."/>
            <person name="Dewhirst F."/>
            <person name="Young S.K."/>
            <person name="Zeng Q."/>
            <person name="Gargeya S."/>
            <person name="Fitzgerald M."/>
            <person name="Haas B."/>
            <person name="Abouelleil A."/>
            <person name="Alvarado L."/>
            <person name="Arachchi H.M."/>
            <person name="Berlin A."/>
            <person name="Brown A."/>
            <person name="Chapman S.B."/>
            <person name="Chen Z."/>
            <person name="Dunbar C."/>
            <person name="Freedman E."/>
            <person name="Gearin G."/>
            <person name="Goldberg J."/>
            <person name="Griggs A."/>
            <person name="Gujja S."/>
            <person name="Heiman D."/>
            <person name="Howarth C."/>
            <person name="Larson L."/>
            <person name="Lui A."/>
            <person name="MacDonald P.J.P."/>
            <person name="Montmayeur A."/>
            <person name="Murphy C."/>
            <person name="Neiman D."/>
            <person name="Pearson M."/>
            <person name="Priest M."/>
            <person name="Roberts A."/>
            <person name="Saif S."/>
            <person name="Shea T."/>
            <person name="Shenoy N."/>
            <person name="Sisk P."/>
            <person name="Stolte C."/>
            <person name="Sykes S."/>
            <person name="Wortman J."/>
            <person name="Nusbaum C."/>
            <person name="Birren B."/>
        </authorList>
    </citation>
    <scope>NUCLEOTIDE SEQUENCE [LARGE SCALE GENOMIC DNA]</scope>
    <source>
        <strain evidence="1 2">ATCC 29453</strain>
    </source>
</reference>